<organism evidence="2 3">
    <name type="scientific">Seminavis robusta</name>
    <dbReference type="NCBI Taxonomy" id="568900"/>
    <lineage>
        <taxon>Eukaryota</taxon>
        <taxon>Sar</taxon>
        <taxon>Stramenopiles</taxon>
        <taxon>Ochrophyta</taxon>
        <taxon>Bacillariophyta</taxon>
        <taxon>Bacillariophyceae</taxon>
        <taxon>Bacillariophycidae</taxon>
        <taxon>Naviculales</taxon>
        <taxon>Naviculaceae</taxon>
        <taxon>Seminavis</taxon>
    </lineage>
</organism>
<dbReference type="OrthoDB" id="414322at2759"/>
<accession>A0A9N8H7M3</accession>
<gene>
    <name evidence="2" type="ORF">SEMRO_144_G066960.1</name>
</gene>
<feature type="compositionally biased region" description="Polar residues" evidence="1">
    <location>
        <begin position="675"/>
        <end position="686"/>
    </location>
</feature>
<evidence type="ECO:0000256" key="1">
    <source>
        <dbReference type="SAM" id="MobiDB-lite"/>
    </source>
</evidence>
<comment type="caution">
    <text evidence="2">The sequence shown here is derived from an EMBL/GenBank/DDBJ whole genome shotgun (WGS) entry which is preliminary data.</text>
</comment>
<evidence type="ECO:0000313" key="2">
    <source>
        <dbReference type="EMBL" id="CAB9502722.1"/>
    </source>
</evidence>
<reference evidence="2" key="1">
    <citation type="submission" date="2020-06" db="EMBL/GenBank/DDBJ databases">
        <authorList>
            <consortium name="Plant Systems Biology data submission"/>
        </authorList>
    </citation>
    <scope>NUCLEOTIDE SEQUENCE</scope>
    <source>
        <strain evidence="2">D6</strain>
    </source>
</reference>
<dbReference type="EMBL" id="CAICTM010000143">
    <property type="protein sequence ID" value="CAB9502722.1"/>
    <property type="molecule type" value="Genomic_DNA"/>
</dbReference>
<dbReference type="AlphaFoldDB" id="A0A9N8H7M3"/>
<dbReference type="Proteomes" id="UP001153069">
    <property type="component" value="Unassembled WGS sequence"/>
</dbReference>
<protein>
    <submittedName>
        <fullName evidence="2">Uncharacterized protein</fullName>
    </submittedName>
</protein>
<feature type="region of interest" description="Disordered" evidence="1">
    <location>
        <begin position="675"/>
        <end position="695"/>
    </location>
</feature>
<proteinExistence type="predicted"/>
<evidence type="ECO:0000313" key="3">
    <source>
        <dbReference type="Proteomes" id="UP001153069"/>
    </source>
</evidence>
<keyword evidence="3" id="KW-1185">Reference proteome</keyword>
<sequence>MAPSGSKKFWAKDDDFQWKTLQVPKLTGANPGDPSEDGQEDFQMMDVSNDQVPLPSGLTVCKDFLSQEEASNLYREIQCYEFSWEGFEQRRKVKRFMVPKEETKDNDCGSTTTSSTPIPHNLQLLIDRVGQSTGHFPQHVCVEEHNSLHTLKVTQYGSNGYNSVLTSFETLVQPESTSCFVAQIPLGGSAVQHLNKPKRRHPTCFDLESTQHWTDVRLDANTLLVKQDDCLWNWRSRVSAIPPPADNNKNQDTTTTFIILKLYTLPDDNTTSESSSFANNMPSMSRKDSSDGIDYDAFGYMGGVQPPIDSPMPPLQDILTIIVTTSPIPSNPSTDVIEKTFACFSQGGTEFAYHCRKVIVCDGVRTQDNGEEVVSRKHTNPKQAMRNGICNVEQTDRYQQYKQALRHLCTTAGPDSPFWNTDIEELPTRHGYGFALGHTLRECITTPYVCVIQHDRTIMRPTPIIETMRAMWHHRHIKYVTMSMRSNLMYKDYFIGKYGKTYHADFDDMILRLPQLCLDASLYGPDSHSTENITYNTPKVRESYQGLRKNYLMSKTYQGQHAWLQEHAHELEPGKHQLTLTPTLFWYDNVHIAETAHYRDFVFDPIYKMVKKGGFVEDKLSPVLTRTLEKLGLREGHSRFGCYLLDDHSGYFFTGHTDGGNYKTKAEKMALKEQSLQAEETVNGVEQSRRDNEAL</sequence>
<name>A0A9N8H7M3_9STRA</name>